<dbReference type="NCBIfam" id="NF002553">
    <property type="entry name" value="PRK02113.1"/>
    <property type="match status" value="1"/>
</dbReference>
<dbReference type="Pfam" id="PF12706">
    <property type="entry name" value="Lactamase_B_2"/>
    <property type="match status" value="1"/>
</dbReference>
<dbReference type="Proteomes" id="UP000190852">
    <property type="component" value="Unassembled WGS sequence"/>
</dbReference>
<organism evidence="2 3">
    <name type="scientific">Parabacteroides chartae</name>
    <dbReference type="NCBI Taxonomy" id="1037355"/>
    <lineage>
        <taxon>Bacteria</taxon>
        <taxon>Pseudomonadati</taxon>
        <taxon>Bacteroidota</taxon>
        <taxon>Bacteroidia</taxon>
        <taxon>Bacteroidales</taxon>
        <taxon>Tannerellaceae</taxon>
        <taxon>Parabacteroides</taxon>
    </lineage>
</organism>
<dbReference type="InterPro" id="IPR036866">
    <property type="entry name" value="RibonucZ/Hydroxyglut_hydro"/>
</dbReference>
<dbReference type="PANTHER" id="PTHR42663">
    <property type="entry name" value="HYDROLASE C777.06C-RELATED-RELATED"/>
    <property type="match status" value="1"/>
</dbReference>
<name>A0A1T5BQS9_9BACT</name>
<dbReference type="SUPFAM" id="SSF56281">
    <property type="entry name" value="Metallo-hydrolase/oxidoreductase"/>
    <property type="match status" value="1"/>
</dbReference>
<dbReference type="Gene3D" id="3.60.15.10">
    <property type="entry name" value="Ribonuclease Z/Hydroxyacylglutathione hydrolase-like"/>
    <property type="match status" value="1"/>
</dbReference>
<dbReference type="CDD" id="cd16279">
    <property type="entry name" value="metallo-hydrolase-like_MBL-fold"/>
    <property type="match status" value="1"/>
</dbReference>
<reference evidence="3" key="1">
    <citation type="submission" date="2017-02" db="EMBL/GenBank/DDBJ databases">
        <authorList>
            <person name="Varghese N."/>
            <person name="Submissions S."/>
        </authorList>
    </citation>
    <scope>NUCLEOTIDE SEQUENCE [LARGE SCALE GENOMIC DNA]</scope>
    <source>
        <strain evidence="3">DSM 24967</strain>
    </source>
</reference>
<dbReference type="PANTHER" id="PTHR42663:SF6">
    <property type="entry name" value="HYDROLASE C777.06C-RELATED"/>
    <property type="match status" value="1"/>
</dbReference>
<dbReference type="InterPro" id="IPR001279">
    <property type="entry name" value="Metallo-B-lactamas"/>
</dbReference>
<gene>
    <name evidence="2" type="ORF">SAMN05660349_01408</name>
</gene>
<protein>
    <submittedName>
        <fullName evidence="2">Phosphoribosyl 1,2-cyclic phosphate phosphodiesterase</fullName>
    </submittedName>
</protein>
<accession>A0A1T5BQS9</accession>
<dbReference type="EMBL" id="FUYQ01000008">
    <property type="protein sequence ID" value="SKB49290.1"/>
    <property type="molecule type" value="Genomic_DNA"/>
</dbReference>
<sequence length="252" mass="28550">MMKITFLGTGTSTGNPEIGCTCEVCTSKDPRDWRLRASAFVEIDGKHLLIDCGPDFRLQMLTHSITRLDGVLVTHEHYDHVGGLDDLRPFCRDKGVDIYAEDNVAEAIITRMPYAFREFKYPGVPNLELIRISEQPFDAAGIKVIPIRILHGKLPILGYRIGNFAYLTDLKYISDDEIMKLRGLDVLVIDALRKGHHPSHEGLEEALQNIEKIRPKTAYLIHMSHRIGLHEFIEKELPANVHYAYDGLTITC</sequence>
<proteinExistence type="predicted"/>
<feature type="domain" description="Metallo-beta-lactamase" evidence="1">
    <location>
        <begin position="35"/>
        <end position="222"/>
    </location>
</feature>
<evidence type="ECO:0000313" key="3">
    <source>
        <dbReference type="Proteomes" id="UP000190852"/>
    </source>
</evidence>
<evidence type="ECO:0000313" key="2">
    <source>
        <dbReference type="EMBL" id="SKB49290.1"/>
    </source>
</evidence>
<keyword evidence="3" id="KW-1185">Reference proteome</keyword>
<dbReference type="SMART" id="SM00849">
    <property type="entry name" value="Lactamase_B"/>
    <property type="match status" value="1"/>
</dbReference>
<evidence type="ECO:0000259" key="1">
    <source>
        <dbReference type="SMART" id="SM00849"/>
    </source>
</evidence>
<dbReference type="AlphaFoldDB" id="A0A1T5BQS9"/>